<gene>
    <name evidence="1" type="ORF">Tdes44962_MAKER02381</name>
</gene>
<sequence length="205" mass="23504">MPQLSRKRQRAGAAQGGQVLIGAALPAHLSYLSLECQHSFRKSQQSNTIHVDYTTRTPVMPDIDEDLIALANDERPFRPQVEDVGHTTYVRRMKRLGTEWREFCLHVGQPAPVDGSLFDSPPHLNKVKSFLTWQCRYKKGRLGPRLVLQTVKKLWTEFRLLVHRHTGHRYTQKEIADMTKMLELPFVTYLLTSGLTTNTTTRIPA</sequence>
<proteinExistence type="predicted"/>
<reference evidence="1 2" key="2">
    <citation type="journal article" date="2021" name="Curr. Genet.">
        <title>Genetic response to nitrogen starvation in the aggressive Eucalyptus foliar pathogen Teratosphaeria destructans.</title>
        <authorList>
            <person name="Havenga M."/>
            <person name="Wingfield B.D."/>
            <person name="Wingfield M.J."/>
            <person name="Dreyer L.L."/>
            <person name="Roets F."/>
            <person name="Aylward J."/>
        </authorList>
    </citation>
    <scope>NUCLEOTIDE SEQUENCE [LARGE SCALE GENOMIC DNA]</scope>
    <source>
        <strain evidence="1">CMW44962</strain>
    </source>
</reference>
<dbReference type="AlphaFoldDB" id="A0A9W7SUA3"/>
<organism evidence="1 2">
    <name type="scientific">Teratosphaeria destructans</name>
    <dbReference type="NCBI Taxonomy" id="418781"/>
    <lineage>
        <taxon>Eukaryota</taxon>
        <taxon>Fungi</taxon>
        <taxon>Dikarya</taxon>
        <taxon>Ascomycota</taxon>
        <taxon>Pezizomycotina</taxon>
        <taxon>Dothideomycetes</taxon>
        <taxon>Dothideomycetidae</taxon>
        <taxon>Mycosphaerellales</taxon>
        <taxon>Teratosphaeriaceae</taxon>
        <taxon>Teratosphaeria</taxon>
    </lineage>
</organism>
<reference evidence="1 2" key="1">
    <citation type="journal article" date="2018" name="IMA Fungus">
        <title>IMA Genome-F 10: Nine draft genome sequences of Claviceps purpurea s.lat., including C. arundinis, C. humidiphila, and C. cf. spartinae, pseudomolecules for the pitch canker pathogen Fusarium circinatum, draft genome of Davidsoniella eucalypti, Grosmannia galeiformis, Quambalaria eucalypti, and Teratosphaeria destructans.</title>
        <authorList>
            <person name="Wingfield B.D."/>
            <person name="Liu M."/>
            <person name="Nguyen H.D."/>
            <person name="Lane F.A."/>
            <person name="Morgan S.W."/>
            <person name="De Vos L."/>
            <person name="Wilken P.M."/>
            <person name="Duong T.A."/>
            <person name="Aylward J."/>
            <person name="Coetzee M.P."/>
            <person name="Dadej K."/>
            <person name="De Beer Z.W."/>
            <person name="Findlay W."/>
            <person name="Havenga M."/>
            <person name="Kolarik M."/>
            <person name="Menzies J.G."/>
            <person name="Naidoo K."/>
            <person name="Pochopski O."/>
            <person name="Shoukouhi P."/>
            <person name="Santana Q.C."/>
            <person name="Seifert K.A."/>
            <person name="Soal N."/>
            <person name="Steenkamp E.T."/>
            <person name="Tatham C.T."/>
            <person name="van der Nest M.A."/>
            <person name="Wingfield M.J."/>
        </authorList>
    </citation>
    <scope>NUCLEOTIDE SEQUENCE [LARGE SCALE GENOMIC DNA]</scope>
    <source>
        <strain evidence="1">CMW44962</strain>
    </source>
</reference>
<evidence type="ECO:0000313" key="2">
    <source>
        <dbReference type="Proteomes" id="UP001138500"/>
    </source>
</evidence>
<keyword evidence="2" id="KW-1185">Reference proteome</keyword>
<name>A0A9W7SUA3_9PEZI</name>
<protein>
    <submittedName>
        <fullName evidence="1">Uncharacterized protein</fullName>
    </submittedName>
</protein>
<accession>A0A9W7SUA3</accession>
<evidence type="ECO:0000313" key="1">
    <source>
        <dbReference type="EMBL" id="KAH9828463.1"/>
    </source>
</evidence>
<dbReference type="EMBL" id="RIBY02001556">
    <property type="protein sequence ID" value="KAH9828463.1"/>
    <property type="molecule type" value="Genomic_DNA"/>
</dbReference>
<comment type="caution">
    <text evidence="1">The sequence shown here is derived from an EMBL/GenBank/DDBJ whole genome shotgun (WGS) entry which is preliminary data.</text>
</comment>
<dbReference type="Proteomes" id="UP001138500">
    <property type="component" value="Unassembled WGS sequence"/>
</dbReference>